<organism evidence="3 4">
    <name type="scientific">Candidatus Neomicrothrix subdominans</name>
    <dbReference type="NCBI Taxonomy" id="2954438"/>
    <lineage>
        <taxon>Bacteria</taxon>
        <taxon>Bacillati</taxon>
        <taxon>Actinomycetota</taxon>
        <taxon>Acidimicrobiia</taxon>
        <taxon>Acidimicrobiales</taxon>
        <taxon>Microthrixaceae</taxon>
        <taxon>Candidatus Neomicrothrix</taxon>
    </lineage>
</organism>
<dbReference type="EMBL" id="JADJZA010000011">
    <property type="protein sequence ID" value="MBK9298935.1"/>
    <property type="molecule type" value="Genomic_DNA"/>
</dbReference>
<dbReference type="InterPro" id="IPR001753">
    <property type="entry name" value="Enoyl-CoA_hydra/iso"/>
</dbReference>
<proteinExistence type="inferred from homology"/>
<protein>
    <submittedName>
        <fullName evidence="3">Enoyl-CoA hydratase</fullName>
        <ecNumber evidence="3">4.2.1.17</ecNumber>
    </submittedName>
</protein>
<dbReference type="NCBIfam" id="NF004519">
    <property type="entry name" value="PRK05864.1"/>
    <property type="match status" value="1"/>
</dbReference>
<comment type="similarity">
    <text evidence="1">Belongs to the enoyl-CoA hydratase/isomerase family.</text>
</comment>
<dbReference type="EC" id="4.2.1.17" evidence="3"/>
<name>A0A936THK7_9ACTN</name>
<dbReference type="Gene3D" id="3.90.226.10">
    <property type="entry name" value="2-enoyl-CoA Hydratase, Chain A, domain 1"/>
    <property type="match status" value="1"/>
</dbReference>
<dbReference type="AlphaFoldDB" id="A0A936THK7"/>
<dbReference type="SUPFAM" id="SSF52096">
    <property type="entry name" value="ClpP/crotonase"/>
    <property type="match status" value="1"/>
</dbReference>
<comment type="caution">
    <text evidence="3">The sequence shown here is derived from an EMBL/GenBank/DDBJ whole genome shotgun (WGS) entry which is preliminary data.</text>
</comment>
<evidence type="ECO:0000256" key="2">
    <source>
        <dbReference type="SAM" id="MobiDB-lite"/>
    </source>
</evidence>
<dbReference type="PANTHER" id="PTHR43802:SF1">
    <property type="entry name" value="IP11341P-RELATED"/>
    <property type="match status" value="1"/>
</dbReference>
<dbReference type="Pfam" id="PF00378">
    <property type="entry name" value="ECH_1"/>
    <property type="match status" value="1"/>
</dbReference>
<dbReference type="Proteomes" id="UP000727993">
    <property type="component" value="Unassembled WGS sequence"/>
</dbReference>
<accession>A0A936THK7</accession>
<dbReference type="InterPro" id="IPR029045">
    <property type="entry name" value="ClpP/crotonase-like_dom_sf"/>
</dbReference>
<dbReference type="GO" id="GO:0004300">
    <property type="term" value="F:enoyl-CoA hydratase activity"/>
    <property type="evidence" value="ECO:0007669"/>
    <property type="project" value="UniProtKB-EC"/>
</dbReference>
<feature type="region of interest" description="Disordered" evidence="2">
    <location>
        <begin position="1"/>
        <end position="22"/>
    </location>
</feature>
<dbReference type="PANTHER" id="PTHR43802">
    <property type="entry name" value="ENOYL-COA HYDRATASE"/>
    <property type="match status" value="1"/>
</dbReference>
<keyword evidence="3" id="KW-0456">Lyase</keyword>
<dbReference type="Gene3D" id="1.10.12.10">
    <property type="entry name" value="Lyase 2-enoyl-coa Hydratase, Chain A, domain 2"/>
    <property type="match status" value="1"/>
</dbReference>
<dbReference type="CDD" id="cd06558">
    <property type="entry name" value="crotonase-like"/>
    <property type="match status" value="1"/>
</dbReference>
<sequence length="286" mass="30511">MAEFDPVRPPPPASGGGPEEPLVLIDRTHPQTAVITLNRPERMNSMSFEQMVPLHAAFAEVADDNDTTCVVLTGTGRGFCSGADTGPSEPPPNIENLSMSRIATRAMSLLADLVPAMQRMPQPVICAINGAAIGGGFCLTLGADIRLAAESAYFRAAGTNNGLTATELGLSFLLPRAIGSSRAFEIMLSGRDIDAHEAAAMGLVSRVVPDDALLDEALELADRINGWSAQGMALTKRMMWAGLETSSLRAAIEMESHTQLFVRMTTGNFEEAARARREGRPPDFQD</sequence>
<dbReference type="InterPro" id="IPR014748">
    <property type="entry name" value="Enoyl-CoA_hydra_C"/>
</dbReference>
<evidence type="ECO:0000256" key="1">
    <source>
        <dbReference type="ARBA" id="ARBA00005254"/>
    </source>
</evidence>
<reference evidence="3 4" key="1">
    <citation type="submission" date="2020-10" db="EMBL/GenBank/DDBJ databases">
        <title>Connecting structure to function with the recovery of over 1000 high-quality activated sludge metagenome-assembled genomes encoding full-length rRNA genes using long-read sequencing.</title>
        <authorList>
            <person name="Singleton C.M."/>
            <person name="Petriglieri F."/>
            <person name="Kristensen J.M."/>
            <person name="Kirkegaard R.H."/>
            <person name="Michaelsen T.Y."/>
            <person name="Andersen M.H."/>
            <person name="Karst S.M."/>
            <person name="Dueholm M.S."/>
            <person name="Nielsen P.H."/>
            <person name="Albertsen M."/>
        </authorList>
    </citation>
    <scope>NUCLEOTIDE SEQUENCE [LARGE SCALE GENOMIC DNA]</scope>
    <source>
        <strain evidence="3">Lyne_18-Q3-R50-59_MAXAC.006</strain>
    </source>
</reference>
<evidence type="ECO:0000313" key="3">
    <source>
        <dbReference type="EMBL" id="MBK9298935.1"/>
    </source>
</evidence>
<gene>
    <name evidence="3" type="ORF">IPN02_19320</name>
</gene>
<evidence type="ECO:0000313" key="4">
    <source>
        <dbReference type="Proteomes" id="UP000727993"/>
    </source>
</evidence>